<dbReference type="GeneID" id="13884100"/>
<evidence type="ECO:0000256" key="9">
    <source>
        <dbReference type="RuleBase" id="RU367038"/>
    </source>
</evidence>
<dbReference type="eggNOG" id="KOG3225">
    <property type="taxonomic scope" value="Eukaryota"/>
</dbReference>
<name>H2AW82_KAZAF</name>
<dbReference type="GO" id="GO:0045039">
    <property type="term" value="P:protein insertion into mitochondrial inner membrane"/>
    <property type="evidence" value="ECO:0007669"/>
    <property type="project" value="UniProtKB-UniRule"/>
</dbReference>
<keyword evidence="6" id="KW-1133">Transmembrane helix</keyword>
<evidence type="ECO:0000256" key="5">
    <source>
        <dbReference type="ARBA" id="ARBA00022792"/>
    </source>
</evidence>
<evidence type="ECO:0000313" key="11">
    <source>
        <dbReference type="Proteomes" id="UP000005220"/>
    </source>
</evidence>
<dbReference type="InParanoid" id="H2AW82"/>
<comment type="similarity">
    <text evidence="2 9">Belongs to the Tim17/Tim22/Tim23 family.</text>
</comment>
<dbReference type="OrthoDB" id="75343at2759"/>
<organism evidence="10 11">
    <name type="scientific">Kazachstania africana (strain ATCC 22294 / BCRC 22015 / CBS 2517 / CECT 1963 / NBRC 1671 / NRRL Y-8276)</name>
    <name type="common">Yeast</name>
    <name type="synonym">Kluyveromyces africanus</name>
    <dbReference type="NCBI Taxonomy" id="1071382"/>
    <lineage>
        <taxon>Eukaryota</taxon>
        <taxon>Fungi</taxon>
        <taxon>Dikarya</taxon>
        <taxon>Ascomycota</taxon>
        <taxon>Saccharomycotina</taxon>
        <taxon>Saccharomycetes</taxon>
        <taxon>Saccharomycetales</taxon>
        <taxon>Saccharomycetaceae</taxon>
        <taxon>Kazachstania</taxon>
    </lineage>
</organism>
<keyword evidence="8" id="KW-0472">Membrane</keyword>
<evidence type="ECO:0000256" key="3">
    <source>
        <dbReference type="ARBA" id="ARBA00020722"/>
    </source>
</evidence>
<gene>
    <name evidence="10" type="primary">KAFR0F00350</name>
    <name evidence="10" type="ORF">KAFR_0F00350</name>
</gene>
<evidence type="ECO:0000256" key="1">
    <source>
        <dbReference type="ARBA" id="ARBA00004448"/>
    </source>
</evidence>
<dbReference type="FunCoup" id="H2AW82">
    <property type="interactions" value="701"/>
</dbReference>
<dbReference type="GO" id="GO:0030943">
    <property type="term" value="F:mitochondrion targeting sequence binding"/>
    <property type="evidence" value="ECO:0007669"/>
    <property type="project" value="TreeGrafter"/>
</dbReference>
<evidence type="ECO:0000256" key="4">
    <source>
        <dbReference type="ARBA" id="ARBA00022692"/>
    </source>
</evidence>
<protein>
    <recommendedName>
        <fullName evidence="3 9">Mitochondrial import inner membrane translocase subunit TIM22</fullName>
    </recommendedName>
</protein>
<keyword evidence="9" id="KW-0813">Transport</keyword>
<dbReference type="Proteomes" id="UP000005220">
    <property type="component" value="Chromosome 6"/>
</dbReference>
<keyword evidence="9" id="KW-0811">Translocation</keyword>
<comment type="subcellular location">
    <subcellularLocation>
        <location evidence="1 9">Mitochondrion inner membrane</location>
        <topology evidence="1 9">Multi-pass membrane protein</topology>
    </subcellularLocation>
</comment>
<dbReference type="EMBL" id="HE650826">
    <property type="protein sequence ID" value="CCF58632.1"/>
    <property type="molecule type" value="Genomic_DNA"/>
</dbReference>
<evidence type="ECO:0000256" key="8">
    <source>
        <dbReference type="ARBA" id="ARBA00023136"/>
    </source>
</evidence>
<accession>H2AW82</accession>
<evidence type="ECO:0000313" key="10">
    <source>
        <dbReference type="EMBL" id="CCF58632.1"/>
    </source>
</evidence>
<evidence type="ECO:0000256" key="7">
    <source>
        <dbReference type="ARBA" id="ARBA00023128"/>
    </source>
</evidence>
<keyword evidence="4" id="KW-0812">Transmembrane</keyword>
<dbReference type="KEGG" id="kaf:KAFR_0F00350"/>
<comment type="function">
    <text evidence="9">Essential core component of the TIM22 complex, a complex that mediates the import and insertion of multi-pass transmembrane proteins into the mitochondrial inner membrane. In the TIM22 complex, it constitutes the voltage-activated and signal-gated channel. Forms a twin-pore translocase that uses the membrane potential as external driving force in 2 voltage-dependent steps.</text>
</comment>
<dbReference type="AlphaFoldDB" id="H2AW82"/>
<keyword evidence="9" id="KW-0653">Protein transport</keyword>
<dbReference type="STRING" id="1071382.H2AW82"/>
<dbReference type="RefSeq" id="XP_003957767.1">
    <property type="nucleotide sequence ID" value="XM_003957718.1"/>
</dbReference>
<dbReference type="GO" id="GO:0042721">
    <property type="term" value="C:TIM22 mitochondrial import inner membrane insertion complex"/>
    <property type="evidence" value="ECO:0007669"/>
    <property type="project" value="UniProtKB-UniRule"/>
</dbReference>
<keyword evidence="7 9" id="KW-0496">Mitochondrion</keyword>
<dbReference type="GO" id="GO:0008320">
    <property type="term" value="F:protein transmembrane transporter activity"/>
    <property type="evidence" value="ECO:0007669"/>
    <property type="project" value="UniProtKB-UniRule"/>
</dbReference>
<proteinExistence type="inferred from homology"/>
<sequence length="193" mass="20383">MVYQGFGLDLVRPPAGTNVAFSQLSPEDQAERGAQAMMNFMTSCPGKAALSGVTGFALGGVFGLFMSSMAYDSPIHLPQAGVNPMDKIAELPFKQQMKLQFSDMGKKSYSSAKNFGYLGLIYAGVECVVESTRAKNDIYNGITAGCITGGGLAYNGGPQAALFGCAGFALFSAAIDLYLRSEDGRPPPNDFKE</sequence>
<dbReference type="PANTHER" id="PTHR14110:SF0">
    <property type="entry name" value="MITOCHONDRIAL IMPORT INNER MEMBRANE TRANSLOCASE SUBUNIT TIM22"/>
    <property type="match status" value="1"/>
</dbReference>
<keyword evidence="11" id="KW-1185">Reference proteome</keyword>
<keyword evidence="5 9" id="KW-0999">Mitochondrion inner membrane</keyword>
<evidence type="ECO:0000256" key="2">
    <source>
        <dbReference type="ARBA" id="ARBA00008444"/>
    </source>
</evidence>
<dbReference type="PANTHER" id="PTHR14110">
    <property type="entry name" value="MITOCHONDRIAL IMPORT INNER MEMBRANE TRANSLOCASE SUBUNIT TIM22"/>
    <property type="match status" value="1"/>
</dbReference>
<evidence type="ECO:0000256" key="6">
    <source>
        <dbReference type="ARBA" id="ARBA00022989"/>
    </source>
</evidence>
<dbReference type="InterPro" id="IPR039175">
    <property type="entry name" value="TIM22"/>
</dbReference>
<comment type="subunit">
    <text evidence="9">Component of the TIM22 complex.</text>
</comment>
<dbReference type="Pfam" id="PF02466">
    <property type="entry name" value="Tim17"/>
    <property type="match status" value="1"/>
</dbReference>
<dbReference type="HOGENOM" id="CLU_091077_1_0_1"/>
<reference evidence="10 11" key="1">
    <citation type="journal article" date="2011" name="Proc. Natl. Acad. Sci. U.S.A.">
        <title>Evolutionary erosion of yeast sex chromosomes by mating-type switching accidents.</title>
        <authorList>
            <person name="Gordon J.L."/>
            <person name="Armisen D."/>
            <person name="Proux-Wera E."/>
            <person name="Oheigeartaigh S.S."/>
            <person name="Byrne K.P."/>
            <person name="Wolfe K.H."/>
        </authorList>
    </citation>
    <scope>NUCLEOTIDE SEQUENCE [LARGE SCALE GENOMIC DNA]</scope>
    <source>
        <strain evidence="11">ATCC 22294 / BCRC 22015 / CBS 2517 / CECT 1963 / NBRC 1671 / NRRL Y-8276</strain>
    </source>
</reference>